<dbReference type="InterPro" id="IPR027417">
    <property type="entry name" value="P-loop_NTPase"/>
</dbReference>
<evidence type="ECO:0000256" key="9">
    <source>
        <dbReference type="ARBA" id="ARBA00023034"/>
    </source>
</evidence>
<dbReference type="FunFam" id="3.40.50.300:FF:000093">
    <property type="entry name" value="Fidgetin-like 1"/>
    <property type="match status" value="1"/>
</dbReference>
<comment type="function">
    <text evidence="12">Acts as a component of the peripheral membrane COG complex that is involved in intra-Golgi protein trafficking. COG is located at the cis-Golgi, and regulates tethering of retrograde intra-Golgi vesicles and possibly a number of other membrane trafficking events.</text>
</comment>
<dbReference type="Pfam" id="PF00004">
    <property type="entry name" value="AAA"/>
    <property type="match status" value="1"/>
</dbReference>
<keyword evidence="9 13" id="KW-0333">Golgi apparatus</keyword>
<dbReference type="GO" id="GO:0017119">
    <property type="term" value="C:Golgi transport complex"/>
    <property type="evidence" value="ECO:0007669"/>
    <property type="project" value="UniProtKB-UniRule"/>
</dbReference>
<evidence type="ECO:0000256" key="6">
    <source>
        <dbReference type="ARBA" id="ARBA00022741"/>
    </source>
</evidence>
<dbReference type="InterPro" id="IPR048368">
    <property type="entry name" value="COG6_N"/>
</dbReference>
<evidence type="ECO:0000313" key="16">
    <source>
        <dbReference type="EMBL" id="PWI72577.1"/>
    </source>
</evidence>
<protein>
    <recommendedName>
        <fullName evidence="4 13">Conserved oligomeric Golgi complex subunit 6</fullName>
        <shortName evidence="13">COG complex subunit 6</shortName>
    </recommendedName>
    <alternativeName>
        <fullName evidence="11 13">Component of oligomeric Golgi complex 6</fullName>
    </alternativeName>
</protein>
<feature type="region of interest" description="Disordered" evidence="14">
    <location>
        <begin position="15"/>
        <end position="39"/>
    </location>
</feature>
<comment type="function">
    <text evidence="13">Acts as component of the peripheral membrane COG complex that is involved in intra-Golgi protein trafficking. COG is located at the cis-Golgi, and regulates tethering of retrograde intra-Golgi vesicles and possibly a number of other membrane trafficking events.</text>
</comment>
<keyword evidence="5 13" id="KW-0813">Transport</keyword>
<evidence type="ECO:0000256" key="5">
    <source>
        <dbReference type="ARBA" id="ARBA00022448"/>
    </source>
</evidence>
<dbReference type="Pfam" id="PF06419">
    <property type="entry name" value="COG6_N"/>
    <property type="match status" value="1"/>
</dbReference>
<dbReference type="Gene3D" id="1.10.8.60">
    <property type="match status" value="1"/>
</dbReference>
<dbReference type="InterPro" id="IPR041569">
    <property type="entry name" value="AAA_lid_3"/>
</dbReference>
<evidence type="ECO:0000256" key="1">
    <source>
        <dbReference type="ARBA" id="ARBA00004395"/>
    </source>
</evidence>
<organism evidence="16 17">
    <name type="scientific">Purpureocillium lilacinum</name>
    <name type="common">Paecilomyces lilacinus</name>
    <dbReference type="NCBI Taxonomy" id="33203"/>
    <lineage>
        <taxon>Eukaryota</taxon>
        <taxon>Fungi</taxon>
        <taxon>Dikarya</taxon>
        <taxon>Ascomycota</taxon>
        <taxon>Pezizomycotina</taxon>
        <taxon>Sordariomycetes</taxon>
        <taxon>Hypocreomycetidae</taxon>
        <taxon>Hypocreales</taxon>
        <taxon>Ophiocordycipitaceae</taxon>
        <taxon>Purpureocillium</taxon>
    </lineage>
</organism>
<evidence type="ECO:0000256" key="11">
    <source>
        <dbReference type="ARBA" id="ARBA00031348"/>
    </source>
</evidence>
<comment type="subunit">
    <text evidence="13">Component of the conserved oligomeric Golgi complex.</text>
</comment>
<reference evidence="16 17" key="1">
    <citation type="journal article" date="2016" name="Front. Microbiol.">
        <title>Genome and transcriptome sequences reveal the specific parasitism of the nematophagous Purpureocillium lilacinum 36-1.</title>
        <authorList>
            <person name="Xie J."/>
            <person name="Li S."/>
            <person name="Mo C."/>
            <person name="Xiao X."/>
            <person name="Peng D."/>
            <person name="Wang G."/>
            <person name="Xiao Y."/>
        </authorList>
    </citation>
    <scope>NUCLEOTIDE SEQUENCE [LARGE SCALE GENOMIC DNA]</scope>
    <source>
        <strain evidence="16 17">36-1</strain>
    </source>
</reference>
<keyword evidence="8 13" id="KW-0653">Protein transport</keyword>
<dbReference type="PANTHER" id="PTHR21506">
    <property type="entry name" value="COMPONENT OF OLIGOMERIC GOLGI COMPLEX 6"/>
    <property type="match status" value="1"/>
</dbReference>
<dbReference type="Proteomes" id="UP000245956">
    <property type="component" value="Unassembled WGS sequence"/>
</dbReference>
<dbReference type="SUPFAM" id="SSF52540">
    <property type="entry name" value="P-loop containing nucleoside triphosphate hydrolases"/>
    <property type="match status" value="1"/>
</dbReference>
<evidence type="ECO:0000256" key="2">
    <source>
        <dbReference type="ARBA" id="ARBA00006914"/>
    </source>
</evidence>
<dbReference type="GO" id="GO:0006891">
    <property type="term" value="P:intra-Golgi vesicle-mediated transport"/>
    <property type="evidence" value="ECO:0007669"/>
    <property type="project" value="UniProtKB-UniRule"/>
</dbReference>
<dbReference type="PROSITE" id="PS00674">
    <property type="entry name" value="AAA"/>
    <property type="match status" value="1"/>
</dbReference>
<evidence type="ECO:0000256" key="10">
    <source>
        <dbReference type="ARBA" id="ARBA00023136"/>
    </source>
</evidence>
<evidence type="ECO:0000256" key="4">
    <source>
        <dbReference type="ARBA" id="ARBA00020973"/>
    </source>
</evidence>
<feature type="compositionally biased region" description="Basic residues" evidence="14">
    <location>
        <begin position="1296"/>
        <end position="1305"/>
    </location>
</feature>
<comment type="similarity">
    <text evidence="3 13">Belongs to the COG6 family.</text>
</comment>
<dbReference type="InterPro" id="IPR010490">
    <property type="entry name" value="COG6"/>
</dbReference>
<feature type="compositionally biased region" description="Basic residues" evidence="14">
    <location>
        <begin position="1273"/>
        <end position="1282"/>
    </location>
</feature>
<feature type="compositionally biased region" description="Basic and acidic residues" evidence="14">
    <location>
        <begin position="1261"/>
        <end position="1272"/>
    </location>
</feature>
<dbReference type="SMART" id="SM01087">
    <property type="entry name" value="COG6"/>
    <property type="match status" value="1"/>
</dbReference>
<evidence type="ECO:0000256" key="7">
    <source>
        <dbReference type="ARBA" id="ARBA00022840"/>
    </source>
</evidence>
<evidence type="ECO:0000256" key="13">
    <source>
        <dbReference type="RuleBase" id="RU365075"/>
    </source>
</evidence>
<dbReference type="InterPro" id="IPR003959">
    <property type="entry name" value="ATPase_AAA_core"/>
</dbReference>
<feature type="domain" description="AAA+ ATPase" evidence="15">
    <location>
        <begin position="1425"/>
        <end position="1576"/>
    </location>
</feature>
<dbReference type="SMART" id="SM00382">
    <property type="entry name" value="AAA"/>
    <property type="match status" value="1"/>
</dbReference>
<dbReference type="Pfam" id="PF09336">
    <property type="entry name" value="Vps4_C"/>
    <property type="match status" value="1"/>
</dbReference>
<feature type="compositionally biased region" description="Basic and acidic residues" evidence="14">
    <location>
        <begin position="1067"/>
        <end position="1082"/>
    </location>
</feature>
<comment type="caution">
    <text evidence="16">The sequence shown here is derived from an EMBL/GenBank/DDBJ whole genome shotgun (WGS) entry which is preliminary data.</text>
</comment>
<proteinExistence type="inferred from homology"/>
<feature type="compositionally biased region" description="Polar residues" evidence="14">
    <location>
        <begin position="1050"/>
        <end position="1063"/>
    </location>
</feature>
<evidence type="ECO:0000313" key="17">
    <source>
        <dbReference type="Proteomes" id="UP000245956"/>
    </source>
</evidence>
<feature type="region of interest" description="Disordered" evidence="14">
    <location>
        <begin position="974"/>
        <end position="1356"/>
    </location>
</feature>
<sequence>MALDSYLALDGFTQGTSGPGTLSPVSHPTPSSSRGNNPLTTKLSTVLSTSYSDADFREALALLDERGVGNDARTRRRIRLDVHKEVISSNSLIVDEFGRVADQLRQIRTTLGKLNAGYDKMKNEVLDAHKETSPAMLESASLLEQREQVETKQRVLATFKDHFLMSDDEVASLTSTAEPVDDRFFDALSKAKSISQNCEILLGFERQTLGSDLMEQSSKNINFGFQKLYKWVQREFKTLNLENPQMNTSIRRALRVLAGRPSLFQNCLDFFAEARDRILSDSFQVALTGTNASGAEEPSIKPIDLTAHDPLRYVGDMLAWVHSATVSEREALEVLFVAEGDELAEGLRSGRDAEIWRLVIEDDDENQDDFNALKALGDLVDRNVAGAARALRQRVEQVIRSNEETITAYKLAMLIKFYRITFHKLLGPKAGLVDCAASLEEEALRQYRSLVRDHIAALQGEFQHAPPDLGPPAFLSDALRQLGTIMKTYESSLSAAEDRESDFKDVLAEAFEPFLAGCENMARPLQAPGDAIFLINCRRAAIKCLEVFDFTKQRATRLRQSIEHELEDLVGDQHLFFCTSSGLGPLLGSRGEGRFESGAKHLTKDALARASQQLDDFLPSAMMDAMERLKRLQDTTLARHATEEAASRFCRDFRDLELEIEKIDDRDVSQGADELGLSVHHVTIHKPIYVRGSLRSAPPYLTGGLSFALEKEVPRLHGMEPGMEPENLCEALGGAQSTSPGSRYYLTSVQRRHPLGTLLEVLIYGGAARLVLAGYPFHSGTVPQLGRSARRRAGSVSRYRSPAAPTSEPRCRHCDRAGPGTSTRYTTRVGTSTHVGVDVRATSCAKTRTPQPLVPGCPRPVLGQRITTTTHDPTHGYESAVKAMLRNKAFTVLQKTYDDSYLSCSTAVYYESQGDEIEAMRHWRSALEQIYEHRAKAAPGYGPQTDTERALVDALRELELQCKERIDLLEALRASRSEGASPSPGTRLSKTPPEPYRPVDRTKGSIGQGTIPAVTYSELSRPSIPSRPSLPARTSSEVGLSASVGARLGPSSSNNDLHRTNSPKLPPRPDKAVRSPSPEKHTMRTTLRSGRMGEKPQKTARISPKPIAEGPSKAATLAWTALGSRERALKPSSDGATASQFLSPRKSSDGLPRPGPSQNFQWDSHSRRLVTPRDPDHFSNGSQAIGTPRHSDEYSRGRPSLLSVSAASSALNSSAQDPHPVDQQSSGRPVPSKHSATIASPGKPQRRHRSSSSGGAEDSGESDKRDTSETRARGKAIARRPVKPPQPRTNNEDRARRRQPPKNRHASISSTSNDELEAAVTQARTAERNAAGAKLLPRDTSSDRESGNESSTDSAWKRRKAAILKNLPPGVDEAAAKQILNDIIVHGDEVRWGDIAGLEIAKNALRETVVYPFLRPDLFMGLREPARGMLLFGPPGTGKTMLARAVATESKSTFFSISASSLTSKYLGESEKLVRALFGLARALAPSIIFVDEIDSLLSQRSGSGEHEATRRIKTEFLIQWSDLQRAAAGRETTERDKQRGDANRVLVLAATNLPWAIDEAARRRFVRRQYIPLPEPHTRETQLRTLLGQQKHSLSSADIKELVQLTEGFSGSDITALAKDAAMGPLRSLGEALLHMTMDQIRPIMLDDFKASLGTIRPSVGKAGLKEYEDWAREFGERGG</sequence>
<keyword evidence="6" id="KW-0547">Nucleotide-binding</keyword>
<dbReference type="GO" id="GO:0016887">
    <property type="term" value="F:ATP hydrolysis activity"/>
    <property type="evidence" value="ECO:0007669"/>
    <property type="project" value="InterPro"/>
</dbReference>
<name>A0A2U3EDI7_PURLI</name>
<feature type="region of interest" description="Disordered" evidence="14">
    <location>
        <begin position="786"/>
        <end position="827"/>
    </location>
</feature>
<evidence type="ECO:0000256" key="8">
    <source>
        <dbReference type="ARBA" id="ARBA00022927"/>
    </source>
</evidence>
<evidence type="ECO:0000256" key="14">
    <source>
        <dbReference type="SAM" id="MobiDB-lite"/>
    </source>
</evidence>
<dbReference type="InterPro" id="IPR015415">
    <property type="entry name" value="Spast_Vps4_C"/>
</dbReference>
<dbReference type="Gene3D" id="3.40.50.300">
    <property type="entry name" value="P-loop containing nucleotide triphosphate hydrolases"/>
    <property type="match status" value="1"/>
</dbReference>
<evidence type="ECO:0000256" key="12">
    <source>
        <dbReference type="ARBA" id="ARBA00043873"/>
    </source>
</evidence>
<dbReference type="EMBL" id="LCWV01000006">
    <property type="protein sequence ID" value="PWI72577.1"/>
    <property type="molecule type" value="Genomic_DNA"/>
</dbReference>
<evidence type="ECO:0000256" key="3">
    <source>
        <dbReference type="ARBA" id="ARBA00011023"/>
    </source>
</evidence>
<dbReference type="GO" id="GO:0015031">
    <property type="term" value="P:protein transport"/>
    <property type="evidence" value="ECO:0007669"/>
    <property type="project" value="UniProtKB-KW"/>
</dbReference>
<dbReference type="GO" id="GO:0005524">
    <property type="term" value="F:ATP binding"/>
    <property type="evidence" value="ECO:0007669"/>
    <property type="project" value="UniProtKB-KW"/>
</dbReference>
<dbReference type="CDD" id="cd19509">
    <property type="entry name" value="RecA-like_VPS4-like"/>
    <property type="match status" value="1"/>
</dbReference>
<keyword evidence="10 13" id="KW-0472">Membrane</keyword>
<comment type="similarity">
    <text evidence="2">Belongs to the AAA ATPase family.</text>
</comment>
<dbReference type="Pfam" id="PF17862">
    <property type="entry name" value="AAA_lid_3"/>
    <property type="match status" value="1"/>
</dbReference>
<keyword evidence="7" id="KW-0067">ATP-binding</keyword>
<feature type="compositionally biased region" description="Low complexity" evidence="14">
    <location>
        <begin position="1019"/>
        <end position="1031"/>
    </location>
</feature>
<feature type="compositionally biased region" description="Basic and acidic residues" evidence="14">
    <location>
        <begin position="1336"/>
        <end position="1347"/>
    </location>
</feature>
<dbReference type="InterPro" id="IPR003960">
    <property type="entry name" value="ATPase_AAA_CS"/>
</dbReference>
<dbReference type="FunFam" id="1.10.8.60:FF:000022">
    <property type="entry name" value="Fidgetin like 1"/>
    <property type="match status" value="1"/>
</dbReference>
<feature type="compositionally biased region" description="Polar residues" evidence="14">
    <location>
        <begin position="15"/>
        <end position="38"/>
    </location>
</feature>
<dbReference type="Pfam" id="PF20653">
    <property type="entry name" value="COG6_C"/>
    <property type="match status" value="1"/>
</dbReference>
<comment type="subcellular location">
    <subcellularLocation>
        <location evidence="1 13">Golgi apparatus membrane</location>
        <topology evidence="1 13">Peripheral membrane protein</topology>
    </subcellularLocation>
</comment>
<feature type="compositionally biased region" description="Polar residues" evidence="14">
    <location>
        <begin position="978"/>
        <end position="989"/>
    </location>
</feature>
<feature type="compositionally biased region" description="Low complexity" evidence="14">
    <location>
        <begin position="1200"/>
        <end position="1215"/>
    </location>
</feature>
<gene>
    <name evidence="16" type="ORF">PCL_11200</name>
</gene>
<dbReference type="InterPro" id="IPR048369">
    <property type="entry name" value="COG6_C"/>
</dbReference>
<dbReference type="InterPro" id="IPR003593">
    <property type="entry name" value="AAA+_ATPase"/>
</dbReference>
<accession>A0A2U3EDI7</accession>
<dbReference type="GO" id="GO:0000139">
    <property type="term" value="C:Golgi membrane"/>
    <property type="evidence" value="ECO:0007669"/>
    <property type="project" value="UniProtKB-SubCell"/>
</dbReference>
<evidence type="ECO:0000259" key="15">
    <source>
        <dbReference type="SMART" id="SM00382"/>
    </source>
</evidence>
<dbReference type="PANTHER" id="PTHR21506:SF0">
    <property type="entry name" value="CONSERVED OLIGOMERIC GOLGI COMPLEX SUBUNIT 6"/>
    <property type="match status" value="1"/>
</dbReference>